<keyword evidence="2" id="KW-1185">Reference proteome</keyword>
<dbReference type="EMBL" id="AVOT02004674">
    <property type="protein sequence ID" value="MBW0477016.1"/>
    <property type="molecule type" value="Genomic_DNA"/>
</dbReference>
<evidence type="ECO:0000313" key="2">
    <source>
        <dbReference type="Proteomes" id="UP000765509"/>
    </source>
</evidence>
<comment type="caution">
    <text evidence="1">The sequence shown here is derived from an EMBL/GenBank/DDBJ whole genome shotgun (WGS) entry which is preliminary data.</text>
</comment>
<protein>
    <submittedName>
        <fullName evidence="1">Uncharacterized protein</fullName>
    </submittedName>
</protein>
<proteinExistence type="predicted"/>
<name>A0A9Q3C294_9BASI</name>
<sequence length="110" mass="12691">MGDFIREQSYECQDPREELLVEYQEETQLETWYIKLGSGMAQDTSNKIFCKHTQDAQKFLVKPTKAMPYIHGKASNITVCIENAQHPLNIDSGSHCSIVVRIYLDHQFPN</sequence>
<dbReference type="AlphaFoldDB" id="A0A9Q3C294"/>
<gene>
    <name evidence="1" type="ORF">O181_016731</name>
</gene>
<dbReference type="Proteomes" id="UP000765509">
    <property type="component" value="Unassembled WGS sequence"/>
</dbReference>
<reference evidence="1" key="1">
    <citation type="submission" date="2021-03" db="EMBL/GenBank/DDBJ databases">
        <title>Draft genome sequence of rust myrtle Austropuccinia psidii MF-1, a brazilian biotype.</title>
        <authorList>
            <person name="Quecine M.C."/>
            <person name="Pachon D.M.R."/>
            <person name="Bonatelli M.L."/>
            <person name="Correr F.H."/>
            <person name="Franceschini L.M."/>
            <person name="Leite T.F."/>
            <person name="Margarido G.R.A."/>
            <person name="Almeida C.A."/>
            <person name="Ferrarezi J.A."/>
            <person name="Labate C.A."/>
        </authorList>
    </citation>
    <scope>NUCLEOTIDE SEQUENCE</scope>
    <source>
        <strain evidence="1">MF-1</strain>
    </source>
</reference>
<accession>A0A9Q3C294</accession>
<organism evidence="1 2">
    <name type="scientific">Austropuccinia psidii MF-1</name>
    <dbReference type="NCBI Taxonomy" id="1389203"/>
    <lineage>
        <taxon>Eukaryota</taxon>
        <taxon>Fungi</taxon>
        <taxon>Dikarya</taxon>
        <taxon>Basidiomycota</taxon>
        <taxon>Pucciniomycotina</taxon>
        <taxon>Pucciniomycetes</taxon>
        <taxon>Pucciniales</taxon>
        <taxon>Sphaerophragmiaceae</taxon>
        <taxon>Austropuccinia</taxon>
    </lineage>
</organism>
<evidence type="ECO:0000313" key="1">
    <source>
        <dbReference type="EMBL" id="MBW0477016.1"/>
    </source>
</evidence>